<keyword evidence="1" id="KW-0732">Signal</keyword>
<dbReference type="Gene3D" id="2.40.128.130">
    <property type="entry name" value="Autotransporter beta-domain"/>
    <property type="match status" value="1"/>
</dbReference>
<dbReference type="CDD" id="cd00603">
    <property type="entry name" value="IPT_PCSR"/>
    <property type="match status" value="1"/>
</dbReference>
<name>A0A2D2B0H9_9CAUL</name>
<keyword evidence="4" id="KW-1185">Reference proteome</keyword>
<dbReference type="RefSeq" id="WP_099622946.1">
    <property type="nucleotide sequence ID" value="NZ_CP024201.1"/>
</dbReference>
<dbReference type="CDD" id="cd00102">
    <property type="entry name" value="IPT"/>
    <property type="match status" value="7"/>
</dbReference>
<dbReference type="InterPro" id="IPR002909">
    <property type="entry name" value="IPT_dom"/>
</dbReference>
<dbReference type="Pfam" id="PF05345">
    <property type="entry name" value="He_PIG"/>
    <property type="match status" value="4"/>
</dbReference>
<dbReference type="SUPFAM" id="SSF49313">
    <property type="entry name" value="Cadherin-like"/>
    <property type="match status" value="3"/>
</dbReference>
<proteinExistence type="predicted"/>
<dbReference type="InterPro" id="IPR014756">
    <property type="entry name" value="Ig_E-set"/>
</dbReference>
<dbReference type="EMBL" id="CP024201">
    <property type="protein sequence ID" value="ATQ43697.1"/>
    <property type="molecule type" value="Genomic_DNA"/>
</dbReference>
<dbReference type="Proteomes" id="UP000228945">
    <property type="component" value="Chromosome"/>
</dbReference>
<reference evidence="3 4" key="1">
    <citation type="submission" date="2017-10" db="EMBL/GenBank/DDBJ databases">
        <title>Genome sequence of Caulobacter mirabilis FWC38.</title>
        <authorList>
            <person name="Fiebig A."/>
            <person name="Crosson S."/>
        </authorList>
    </citation>
    <scope>NUCLEOTIDE SEQUENCE [LARGE SCALE GENOMIC DNA]</scope>
    <source>
        <strain evidence="3 4">FWC 38</strain>
    </source>
</reference>
<dbReference type="InterPro" id="IPR013783">
    <property type="entry name" value="Ig-like_fold"/>
</dbReference>
<dbReference type="InterPro" id="IPR036709">
    <property type="entry name" value="Autotransporte_beta_dom_sf"/>
</dbReference>
<dbReference type="SMART" id="SM00429">
    <property type="entry name" value="IPT"/>
    <property type="match status" value="8"/>
</dbReference>
<dbReference type="InterPro" id="IPR005546">
    <property type="entry name" value="Autotransporte_beta"/>
</dbReference>
<dbReference type="Pfam" id="PF17963">
    <property type="entry name" value="Big_9"/>
    <property type="match status" value="2"/>
</dbReference>
<evidence type="ECO:0000313" key="4">
    <source>
        <dbReference type="Proteomes" id="UP000228945"/>
    </source>
</evidence>
<dbReference type="GO" id="GO:0005509">
    <property type="term" value="F:calcium ion binding"/>
    <property type="evidence" value="ECO:0007669"/>
    <property type="project" value="InterPro"/>
</dbReference>
<dbReference type="SMART" id="SM00869">
    <property type="entry name" value="Autotransporter"/>
    <property type="match status" value="1"/>
</dbReference>
<dbReference type="SUPFAM" id="SSF103515">
    <property type="entry name" value="Autotransporter"/>
    <property type="match status" value="1"/>
</dbReference>
<dbReference type="PANTHER" id="PTHR46769:SF2">
    <property type="entry name" value="FIBROCYSTIN-L ISOFORM 2 PRECURSOR-RELATED"/>
    <property type="match status" value="1"/>
</dbReference>
<dbReference type="InterPro" id="IPR015919">
    <property type="entry name" value="Cadherin-like_sf"/>
</dbReference>
<dbReference type="Gene3D" id="2.60.40.3440">
    <property type="match status" value="2"/>
</dbReference>
<dbReference type="OrthoDB" id="5720638at2"/>
<dbReference type="Gene3D" id="2.60.40.10">
    <property type="entry name" value="Immunoglobulins"/>
    <property type="match status" value="13"/>
</dbReference>
<dbReference type="InterPro" id="IPR052387">
    <property type="entry name" value="Fibrocystin"/>
</dbReference>
<evidence type="ECO:0000313" key="3">
    <source>
        <dbReference type="EMBL" id="ATQ43697.1"/>
    </source>
</evidence>
<protein>
    <recommendedName>
        <fullName evidence="2">Autotransporter domain-containing protein</fullName>
    </recommendedName>
</protein>
<dbReference type="KEGG" id="cmb:CSW64_15500"/>
<accession>A0A2D2B0H9</accession>
<organism evidence="3 4">
    <name type="scientific">Caulobacter mirabilis</name>
    <dbReference type="NCBI Taxonomy" id="69666"/>
    <lineage>
        <taxon>Bacteria</taxon>
        <taxon>Pseudomonadati</taxon>
        <taxon>Pseudomonadota</taxon>
        <taxon>Alphaproteobacteria</taxon>
        <taxon>Caulobacterales</taxon>
        <taxon>Caulobacteraceae</taxon>
        <taxon>Caulobacter</taxon>
    </lineage>
</organism>
<dbReference type="PANTHER" id="PTHR46769">
    <property type="entry name" value="POLYCYSTIC KIDNEY AND HEPATIC DISEASE 1 (AUTOSOMAL RECESSIVE)-LIKE 1"/>
    <property type="match status" value="1"/>
</dbReference>
<dbReference type="Pfam" id="PF01833">
    <property type="entry name" value="TIG"/>
    <property type="match status" value="9"/>
</dbReference>
<dbReference type="SUPFAM" id="SSF81296">
    <property type="entry name" value="E set domains"/>
    <property type="match status" value="9"/>
</dbReference>
<sequence length="1839" mass="186411">MTTPLGVTAASANSKYSYEQLPAIRSASPTSGPEEGGTVVRLTGGNFTGVNRVLFGAKPAASFTVESDTQITATSPSGTGTVDIVVRNTHGQNTSPWSATFVYLPKPVVSGLSQSSGPAGTVLTISGGNFGNAPVVKFGGVQAAVIGNTYPWALTVRVPNGSGQVHVTVQGPGGVSATSAASLFTYDGGPVINNLAPAKGSVLGGTTVQVNGLAFTGATAVTFGGVPATSFTVDSGGRITAVAPAGAAGDVDVVVTTPSGSSAGKAFTYVGLPTISSIQPNGSELRINGSALADTTSVTFGGAPAVVRVSDAYNIYLTPPAGVPGQSVDVVITTIMGTSTPDARSRYTYPGLPVVTSVSPHVALSGASVTIAGAYLADVTAVRFGALDAAIVSRTATSLTITAPAGVTGETVDVQVTNGAGQSAITSGSRFTYAGVPTVTAISPATGPAAGGTPITIDGTGFSSNAKVAFTDHLTAYATNVVVVSPTRITAVSPAGRGRVNVRVITHDDTSAGGTSAISSASVFNYVGGSLVESVNPGSGPATGGTTVRINGRDFLPESTVTFGDKPAASVTYVSPTLLEAVSPPGSNGSVSVYVNTNGYTGPTIGTFTYQGGAPTLTNVSPPRGAVAGDTYVNLSGFGFSAVTQVLFGDVSVPFRSVHDTLILLNSPPGRQGDVVEVKVVSANGASAPGAGTRFAFGEPPAISSFTPAFSYPEGGAKITITGANFTGATGVKFGDTPATSFTVLSDTQITAVAPAGTVNDGTKLRYLTVESPTGSGRSQFWFNYLDPITIETKTVAAGVAGRPYRQDIKLSPPLGSTNQILNGVLPAGLSINGNGAPIRIEGTPKEAGVFSFTVKSTVDYGRVATQDYTLEIAKPTLALALATLSDVVQGVAYSQTLIATGGVAPYSFAVTAGALPDGLSLDARTGVLSGTPASFGPYSFTVTASDSTGGTGPASIQRLYEGVVEGIRPVAADRVETADYDQPTAMDMTFSVSGQTPTGVEIVTQSAHGVASVSGMVITYTPTKGYVGADTFTYTASGGGKLSNVATVSVRVNAPDLRIIPVLPNEMRQAVPYAGVLTVTGGAAPYTFSVMSGALPTGLTLSPDGAITGVPTASGSFSFTVKAVDASTGLGAWTQASYSFTVGVPPAPVAEPKEVTVDIKPTPNGGGSAEIDLSTSVQYASGIQITRQPSHGTLTVDGFKVTYTPTPGYFGQDSFDYVAVPIANNPRARTARAAAAGATVTLTIPAPTLVFGQTTLPNGEEKVAYSQTLTASGGTAPYRFVVTTGALPAGLTLSPAGVLSGVPTVGGSFGFTVTATDSSTGTGPFSVAQAFTLSLKAAVPQLAAPIEASTIQGREVVVDLTAGARGGPFTAAAVVSVTPAGAGEAKIVETGTAAARGYSLAFKSSGTFSGSATVIYTLSNASGVSAPGVVTVKVEARPDPSQDPDVRGIVTAQADAALRMAETQIGNFGRRMESLHSGGSRRFQQGITLGFGFADGGLVDPWTQREIDMNRRFDFSPQAMADIAAADPTKGLAHPRGLMAGGGTGGGGASGSGVAGEGQVSIWTGGSIQFGRRDAKNGGPKFDFTTGGLSLGADLRLSERLAIGVGGGFGQSTADVGSRGSSVEASNYFGVLYASLQPVDGAFIDGMIGYGKLDFDTRRKVSAGVLTPTDVYAVGSRSGDQLILSVSAGWDFRRGDLFISPYARVSSITGTLDAYVERGAGAGNLRYEDQDLSSLKIALGARGERTFKTDLGLLTPRFRVEYQRELKDSELAKLSYDDWVGGPLFSVLADPFERDQWLIGIGGELRRNRSKFSLDYQGNLSSGRDFVSELTGQISFEF</sequence>
<evidence type="ECO:0000256" key="1">
    <source>
        <dbReference type="ARBA" id="ARBA00022729"/>
    </source>
</evidence>
<gene>
    <name evidence="3" type="ORF">CSW64_15500</name>
</gene>
<evidence type="ECO:0000259" key="2">
    <source>
        <dbReference type="PROSITE" id="PS51208"/>
    </source>
</evidence>
<dbReference type="Pfam" id="PF03797">
    <property type="entry name" value="Autotransporter"/>
    <property type="match status" value="1"/>
</dbReference>
<dbReference type="GO" id="GO:0016020">
    <property type="term" value="C:membrane"/>
    <property type="evidence" value="ECO:0007669"/>
    <property type="project" value="InterPro"/>
</dbReference>
<dbReference type="PROSITE" id="PS51208">
    <property type="entry name" value="AUTOTRANSPORTER"/>
    <property type="match status" value="1"/>
</dbReference>
<feature type="domain" description="Autotransporter" evidence="2">
    <location>
        <begin position="1556"/>
        <end position="1839"/>
    </location>
</feature>